<dbReference type="InterPro" id="IPR001036">
    <property type="entry name" value="Acrflvin-R"/>
</dbReference>
<feature type="transmembrane region" description="Helical" evidence="1">
    <location>
        <begin position="460"/>
        <end position="483"/>
    </location>
</feature>
<dbReference type="SUPFAM" id="SSF82714">
    <property type="entry name" value="Multidrug efflux transporter AcrB TolC docking domain, DN and DC subdomains"/>
    <property type="match status" value="2"/>
</dbReference>
<feature type="transmembrane region" description="Helical" evidence="1">
    <location>
        <begin position="855"/>
        <end position="877"/>
    </location>
</feature>
<dbReference type="SUPFAM" id="SSF82866">
    <property type="entry name" value="Multidrug efflux transporter AcrB transmembrane domain"/>
    <property type="match status" value="2"/>
</dbReference>
<feature type="transmembrane region" description="Helical" evidence="1">
    <location>
        <begin position="357"/>
        <end position="377"/>
    </location>
</feature>
<organism evidence="2 3">
    <name type="scientific">Sulfoacidibacillus ferrooxidans</name>
    <dbReference type="NCBI Taxonomy" id="2005001"/>
    <lineage>
        <taxon>Bacteria</taxon>
        <taxon>Bacillati</taxon>
        <taxon>Bacillota</taxon>
        <taxon>Bacilli</taxon>
        <taxon>Bacillales</taxon>
        <taxon>Alicyclobacillaceae</taxon>
        <taxon>Sulfoacidibacillus</taxon>
    </lineage>
</organism>
<dbReference type="Gene3D" id="1.20.1640.10">
    <property type="entry name" value="Multidrug efflux transporter AcrB transmembrane domain"/>
    <property type="match status" value="2"/>
</dbReference>
<protein>
    <submittedName>
        <fullName evidence="2">Swarming motility protein SwrC</fullName>
    </submittedName>
</protein>
<feature type="transmembrane region" description="Helical" evidence="1">
    <location>
        <begin position="331"/>
        <end position="350"/>
    </location>
</feature>
<feature type="transmembrane region" description="Helical" evidence="1">
    <location>
        <begin position="995"/>
        <end position="1018"/>
    </location>
</feature>
<keyword evidence="1" id="KW-0812">Transmembrane</keyword>
<feature type="transmembrane region" description="Helical" evidence="1">
    <location>
        <begin position="964"/>
        <end position="983"/>
    </location>
</feature>
<dbReference type="PANTHER" id="PTHR32063">
    <property type="match status" value="1"/>
</dbReference>
<dbReference type="Gene3D" id="3.30.70.1430">
    <property type="entry name" value="Multidrug efflux transporter AcrB pore domain"/>
    <property type="match status" value="2"/>
</dbReference>
<proteinExistence type="predicted"/>
<dbReference type="GO" id="GO:0042910">
    <property type="term" value="F:xenobiotic transmembrane transporter activity"/>
    <property type="evidence" value="ECO:0007669"/>
    <property type="project" value="TreeGrafter"/>
</dbReference>
<dbReference type="Gene3D" id="3.30.70.1440">
    <property type="entry name" value="Multidrug efflux transporter AcrB pore domain"/>
    <property type="match status" value="1"/>
</dbReference>
<dbReference type="AlphaFoldDB" id="A0A9X1V9U6"/>
<evidence type="ECO:0000313" key="3">
    <source>
        <dbReference type="Proteomes" id="UP001139263"/>
    </source>
</evidence>
<dbReference type="SUPFAM" id="SSF82693">
    <property type="entry name" value="Multidrug efflux transporter AcrB pore domain, PN1, PN2, PC1 and PC2 subdomains"/>
    <property type="match status" value="3"/>
</dbReference>
<feature type="transmembrane region" description="Helical" evidence="1">
    <location>
        <begin position="12"/>
        <end position="34"/>
    </location>
</feature>
<evidence type="ECO:0000256" key="1">
    <source>
        <dbReference type="SAM" id="Phobius"/>
    </source>
</evidence>
<feature type="transmembrane region" description="Helical" evidence="1">
    <location>
        <begin position="428"/>
        <end position="448"/>
    </location>
</feature>
<reference evidence="2" key="1">
    <citation type="submission" date="2022-03" db="EMBL/GenBank/DDBJ databases">
        <title>Draft Genome Sequence of Firmicute Strain S0AB, a Heterotrophic Iron/Sulfur-Oxidizing Extreme Acidophile.</title>
        <authorList>
            <person name="Vergara E."/>
            <person name="Pakostova E."/>
            <person name="Johnson D.B."/>
            <person name="Holmes D.S."/>
        </authorList>
    </citation>
    <scope>NUCLEOTIDE SEQUENCE</scope>
    <source>
        <strain evidence="2">S0AB</strain>
    </source>
</reference>
<keyword evidence="1" id="KW-0472">Membrane</keyword>
<dbReference type="Gene3D" id="3.30.2090.10">
    <property type="entry name" value="Multidrug efflux transporter AcrB TolC docking domain, DN and DC subdomains"/>
    <property type="match status" value="2"/>
</dbReference>
<dbReference type="Pfam" id="PF00873">
    <property type="entry name" value="ACR_tran"/>
    <property type="match status" value="1"/>
</dbReference>
<dbReference type="GO" id="GO:0005886">
    <property type="term" value="C:plasma membrane"/>
    <property type="evidence" value="ECO:0007669"/>
    <property type="project" value="TreeGrafter"/>
</dbReference>
<sequence length="1044" mass="111575">MKIADFSIKRSVTITMIMAAVIMIGVFSIFQLPIELEPSLDIPVASVATGWPGASPTEVEQQVTQPIENALQSLSGVSEIDSTSSLGNSQVVVQFNYGVSIDQEVNDMRSIVNRVQGQLPTDATTPIVQQFNPSNKPIITIALSGKEPLSAITELANNVVEPVFEHLNGVGSVSVIGGLTSQVNVLVDPHRLTLYHVTIGQVISAISSGNQTVDAGEVNKGNQLIPLRVKGQITSPDQIAQIPISSGQANLTVGDVATVQDGYADQTYISTLNSQPAVSFTITQATNANTVQVSQETVKALAQLKRQLPPGTKLTMISDSATTIQGTISTVVEHTILGFIFGILIMLLILRSLRTTFIIAVAIPIAMISTFILMYAAGLTINSATLGSLAVGLGSLVDFSIVVLESIFRARQRGLNAIEAAKQGTSEVGLAVVVAAMAQISVFAPSIFVPGVAGQFFGPIAMTVSFSHVAALFVAITFTPMLASKFLKGKHFEMPETIPGKTAPFRPWVLFDWSGRAMYDFTQLYRKLLNWSLRHRFTIMGGAIVMVVASFMLVPLIGFELAPTINSNQISITTTLANGTNLATTTATTTQLEHLAQAHMPDVKSVFTQIGSTSSQNLGATNTSTITVTLGSKVHNLDKVAHDFNRYISDIPGAQIIVQPLSATSNGPSTSGVQVDVQGPDLQTLSILSNEVAQIMERTPGLEYVDNTLATGTPDYELNINQAALQQYGLTEQEVETTLHDAFQGVNASTYFVGDNQYNINVQLPQSFSRNISNLSQIFITNGQGEMIPLDDVATLTTSQEPPVIDHTNGVRSVTINASVYGVTSGRAQGMVSAQIKHLHLPAGYSINFGQQGKFIGQAFMDLGIAVLFSIVLLYMVMASLFESFITPFVIMFSLPPTFIGGALGLFLTHRSLNIDSFIGVIMVMGLIANNAIVLVDYANQLRDRGLPLVEALKEAGPIRLRPIMMSTLTTVLAMLPLVLGFGTGGATLASMATVISFGLLFSTLVTLVLVPVVYVTADNNSKRFKRIFRKKGSSVDPSITPGM</sequence>
<feature type="transmembrane region" description="Helical" evidence="1">
    <location>
        <begin position="889"/>
        <end position="909"/>
    </location>
</feature>
<gene>
    <name evidence="2" type="primary">swrC</name>
    <name evidence="2" type="ORF">MM817_01812</name>
</gene>
<dbReference type="Proteomes" id="UP001139263">
    <property type="component" value="Unassembled WGS sequence"/>
</dbReference>
<dbReference type="PRINTS" id="PR00702">
    <property type="entry name" value="ACRIFLAVINRP"/>
</dbReference>
<accession>A0A9X1V9U6</accession>
<dbReference type="RefSeq" id="WP_241713952.1">
    <property type="nucleotide sequence ID" value="NZ_JALBUF010000005.1"/>
</dbReference>
<dbReference type="PANTHER" id="PTHR32063:SF0">
    <property type="entry name" value="SWARMING MOTILITY PROTEIN SWRC"/>
    <property type="match status" value="1"/>
</dbReference>
<comment type="caution">
    <text evidence="2">The sequence shown here is derived from an EMBL/GenBank/DDBJ whole genome shotgun (WGS) entry which is preliminary data.</text>
</comment>
<keyword evidence="3" id="KW-1185">Reference proteome</keyword>
<dbReference type="Gene3D" id="3.30.70.1320">
    <property type="entry name" value="Multidrug efflux transporter AcrB pore domain like"/>
    <property type="match status" value="1"/>
</dbReference>
<feature type="transmembrane region" description="Helical" evidence="1">
    <location>
        <begin position="537"/>
        <end position="559"/>
    </location>
</feature>
<name>A0A9X1V9U6_9BACL</name>
<feature type="transmembrane region" description="Helical" evidence="1">
    <location>
        <begin position="389"/>
        <end position="408"/>
    </location>
</feature>
<keyword evidence="1" id="KW-1133">Transmembrane helix</keyword>
<dbReference type="EMBL" id="JALBUF010000005">
    <property type="protein sequence ID" value="MCI0183529.1"/>
    <property type="molecule type" value="Genomic_DNA"/>
</dbReference>
<evidence type="ECO:0000313" key="2">
    <source>
        <dbReference type="EMBL" id="MCI0183529.1"/>
    </source>
</evidence>
<dbReference type="InterPro" id="IPR027463">
    <property type="entry name" value="AcrB_DN_DC_subdom"/>
</dbReference>
<feature type="transmembrane region" description="Helical" evidence="1">
    <location>
        <begin position="915"/>
        <end position="936"/>
    </location>
</feature>